<gene>
    <name evidence="1" type="ORF">DNR46_34215</name>
</gene>
<reference evidence="1 2" key="1">
    <citation type="journal article" date="2018" name="Mol. Plant Microbe Interact.">
        <title>Taxonomically Different Co-Microsymbionts of a Relict Legume, Oxytropis popoviana, Have Complementary Sets of Symbiotic Genes and Together Increase the Efficiency of Plant Nodulation.</title>
        <authorList>
            <person name="Safronova V."/>
            <person name="Belimov A."/>
            <person name="Sazanova A."/>
            <person name="Chirak E."/>
            <person name="Verkhozina A."/>
            <person name="Kuznetsova I."/>
            <person name="Andronov E."/>
            <person name="Puhalsky J."/>
            <person name="Tikhonovich I."/>
        </authorList>
    </citation>
    <scope>NUCLEOTIDE SEQUENCE [LARGE SCALE GENOMIC DNA]</scope>
    <source>
        <strain evidence="1 2">Opo-235</strain>
    </source>
</reference>
<name>A0A3M9X0G6_9HYPH</name>
<dbReference type="EMBL" id="QKOD01000020">
    <property type="protein sequence ID" value="RNJ41393.1"/>
    <property type="molecule type" value="Genomic_DNA"/>
</dbReference>
<sequence length="98" mass="11141">MIMQLCKDLIVVPPAGAQFETPEFIADIRKLLYRAYPNYDFTITIESQYRDDGFVLIPVIGMVGGENSGVATYPDMAKMQEIGSFLFEYINRPSQSRH</sequence>
<dbReference type="Proteomes" id="UP000275436">
    <property type="component" value="Unassembled WGS sequence"/>
</dbReference>
<protein>
    <submittedName>
        <fullName evidence="1">Uncharacterized protein</fullName>
    </submittedName>
</protein>
<evidence type="ECO:0000313" key="1">
    <source>
        <dbReference type="EMBL" id="RNJ41393.1"/>
    </source>
</evidence>
<dbReference type="RefSeq" id="WP_123170371.1">
    <property type="nucleotide sequence ID" value="NZ_QKOD01000020.1"/>
</dbReference>
<comment type="caution">
    <text evidence="1">The sequence shown here is derived from an EMBL/GenBank/DDBJ whole genome shotgun (WGS) entry which is preliminary data.</text>
</comment>
<evidence type="ECO:0000313" key="2">
    <source>
        <dbReference type="Proteomes" id="UP000275436"/>
    </source>
</evidence>
<accession>A0A3M9X0G6</accession>
<proteinExistence type="predicted"/>
<dbReference type="AlphaFoldDB" id="A0A3M9X0G6"/>
<organism evidence="1 2">
    <name type="scientific">Mesorhizobium japonicum</name>
    <dbReference type="NCBI Taxonomy" id="2066070"/>
    <lineage>
        <taxon>Bacteria</taxon>
        <taxon>Pseudomonadati</taxon>
        <taxon>Pseudomonadota</taxon>
        <taxon>Alphaproteobacteria</taxon>
        <taxon>Hyphomicrobiales</taxon>
        <taxon>Phyllobacteriaceae</taxon>
        <taxon>Mesorhizobium</taxon>
    </lineage>
</organism>